<keyword evidence="1" id="KW-0677">Repeat</keyword>
<organism evidence="7 8">
    <name type="scientific">Chytriomyces confervae</name>
    <dbReference type="NCBI Taxonomy" id="246404"/>
    <lineage>
        <taxon>Eukaryota</taxon>
        <taxon>Fungi</taxon>
        <taxon>Fungi incertae sedis</taxon>
        <taxon>Chytridiomycota</taxon>
        <taxon>Chytridiomycota incertae sedis</taxon>
        <taxon>Chytridiomycetes</taxon>
        <taxon>Chytridiales</taxon>
        <taxon>Chytriomycetaceae</taxon>
        <taxon>Chytriomyces</taxon>
    </lineage>
</organism>
<evidence type="ECO:0000256" key="2">
    <source>
        <dbReference type="PROSITE-ProRule" id="PRU00176"/>
    </source>
</evidence>
<dbReference type="Gene3D" id="1.25.10.10">
    <property type="entry name" value="Leucine-rich Repeat Variant"/>
    <property type="match status" value="1"/>
</dbReference>
<dbReference type="Gene3D" id="3.30.70.330">
    <property type="match status" value="2"/>
</dbReference>
<feature type="compositionally biased region" description="Gly residues" evidence="4">
    <location>
        <begin position="902"/>
        <end position="915"/>
    </location>
</feature>
<dbReference type="AlphaFoldDB" id="A0A507FJS0"/>
<feature type="repeat" description="Pumilio" evidence="3">
    <location>
        <begin position="634"/>
        <end position="670"/>
    </location>
</feature>
<dbReference type="PANTHER" id="PTHR47093:SF1">
    <property type="entry name" value="PROTEIN JSN1-RELATED"/>
    <property type="match status" value="1"/>
</dbReference>
<feature type="region of interest" description="Disordered" evidence="4">
    <location>
        <begin position="187"/>
        <end position="215"/>
    </location>
</feature>
<reference evidence="7 8" key="1">
    <citation type="journal article" date="2019" name="Sci. Rep.">
        <title>Comparative genomics of chytrid fungi reveal insights into the obligate biotrophic and pathogenic lifestyle of Synchytrium endobioticum.</title>
        <authorList>
            <person name="van de Vossenberg B.T.L.H."/>
            <person name="Warris S."/>
            <person name="Nguyen H.D.T."/>
            <person name="van Gent-Pelzer M.P.E."/>
            <person name="Joly D.L."/>
            <person name="van de Geest H.C."/>
            <person name="Bonants P.J.M."/>
            <person name="Smith D.S."/>
            <person name="Levesque C.A."/>
            <person name="van der Lee T.A.J."/>
        </authorList>
    </citation>
    <scope>NUCLEOTIDE SEQUENCE [LARGE SCALE GENOMIC DNA]</scope>
    <source>
        <strain evidence="7 8">CBS 675.73</strain>
    </source>
</reference>
<evidence type="ECO:0000313" key="8">
    <source>
        <dbReference type="Proteomes" id="UP000320333"/>
    </source>
</evidence>
<feature type="region of interest" description="Disordered" evidence="4">
    <location>
        <begin position="100"/>
        <end position="138"/>
    </location>
</feature>
<keyword evidence="8" id="KW-1185">Reference proteome</keyword>
<accession>A0A507FJS0</accession>
<gene>
    <name evidence="7" type="ORF">CcCBS67573_g02209</name>
</gene>
<dbReference type="InterPro" id="IPR011989">
    <property type="entry name" value="ARM-like"/>
</dbReference>
<dbReference type="EMBL" id="QEAP01000045">
    <property type="protein sequence ID" value="TPX76513.1"/>
    <property type="molecule type" value="Genomic_DNA"/>
</dbReference>
<feature type="region of interest" description="Disordered" evidence="4">
    <location>
        <begin position="902"/>
        <end position="952"/>
    </location>
</feature>
<dbReference type="PROSITE" id="PS50303">
    <property type="entry name" value="PUM_HD"/>
    <property type="match status" value="1"/>
</dbReference>
<dbReference type="GO" id="GO:0000288">
    <property type="term" value="P:nuclear-transcribed mRNA catabolic process, deadenylation-dependent decay"/>
    <property type="evidence" value="ECO:0007669"/>
    <property type="project" value="TreeGrafter"/>
</dbReference>
<dbReference type="PROSITE" id="PS50102">
    <property type="entry name" value="RRM"/>
    <property type="match status" value="2"/>
</dbReference>
<evidence type="ECO:0000259" key="6">
    <source>
        <dbReference type="PROSITE" id="PS50303"/>
    </source>
</evidence>
<evidence type="ECO:0000313" key="7">
    <source>
        <dbReference type="EMBL" id="TPX76513.1"/>
    </source>
</evidence>
<feature type="compositionally biased region" description="Polar residues" evidence="4">
    <location>
        <begin position="129"/>
        <end position="138"/>
    </location>
</feature>
<dbReference type="SMART" id="SM00025">
    <property type="entry name" value="Pumilio"/>
    <property type="match status" value="6"/>
</dbReference>
<dbReference type="SUPFAM" id="SSF48371">
    <property type="entry name" value="ARM repeat"/>
    <property type="match status" value="1"/>
</dbReference>
<dbReference type="CDD" id="cd00590">
    <property type="entry name" value="RRM_SF"/>
    <property type="match status" value="1"/>
</dbReference>
<dbReference type="PROSITE" id="PS50302">
    <property type="entry name" value="PUM"/>
    <property type="match status" value="2"/>
</dbReference>
<feature type="region of interest" description="Disordered" evidence="4">
    <location>
        <begin position="36"/>
        <end position="78"/>
    </location>
</feature>
<protein>
    <recommendedName>
        <fullName evidence="9">PUM-HD domain-containing protein</fullName>
    </recommendedName>
</protein>
<dbReference type="InterPro" id="IPR000504">
    <property type="entry name" value="RRM_dom"/>
</dbReference>
<dbReference type="InterPro" id="IPR012677">
    <property type="entry name" value="Nucleotide-bd_a/b_plait_sf"/>
</dbReference>
<dbReference type="InterPro" id="IPR033133">
    <property type="entry name" value="PUM-HD"/>
</dbReference>
<evidence type="ECO:0000256" key="1">
    <source>
        <dbReference type="ARBA" id="ARBA00022737"/>
    </source>
</evidence>
<dbReference type="PANTHER" id="PTHR47093">
    <property type="entry name" value="PROTEIN JSN1-RELATED"/>
    <property type="match status" value="1"/>
</dbReference>
<dbReference type="InterPro" id="IPR001313">
    <property type="entry name" value="Pumilio_RNA-bd_rpt"/>
</dbReference>
<dbReference type="SMART" id="SM00360">
    <property type="entry name" value="RRM"/>
    <property type="match status" value="2"/>
</dbReference>
<sequence length="1017" mass="109280">MTSSSGPSTFLKAPGSFRRTRAETFSAFPTDLLDVVSSDIPSTTRSSTPMDSLLNPSSASGSPLATNRTRAGSLTLPKPSGFNGSASVFGSPDLVRAAWSSMGEGTSSPRSEKGFSLSNTPPPNHPNNSMISNNGNHSTNGFRPGPTGIPGSISHPSKLKTSFDVETAADMSNITRTLDYLGIDDYSPQRPNPPTLQHHSQHSSNYHSHLQQTQSHIQVLPQQQLYLGGGGGGLIAAAAGNRMRAHSSVGGNAPEFGMGRQAMGNGSMNIPKSSGVLTAGRPRATTIGIVDRFVVDGVDLYGLMGQQAKQQSNQMQFNIDDSDQDQDFQTPSRSLWVGNLDATITAPEILSLFSPFGAIESLRMLPDKECVFVNFVRVEDALAAKDGMAGRKIGSSVVRLGFGKNEAVGDTQGMQPTKSVWIGNIPPSITSSDLEKMFSAFGPVESCRVLTHKSCGFVNFDSLHDAMKAQHAMNGQEIHGMIIKVGFAKVPSKTDGLQISTGGSQSVAGSYSAHPISPPKGGRTVLISGSGGAGGEVFLGSNDGATDASDGHAYAASLIALPEPDPFRKVDQTRLRDMRKRLENPMVDTDEVMGIFAECFDESVELCTDYIGNVVLQKLVDKVDESHRALLIEKLSKYLASLGVHKNGTWVVQKAIDSARTTTEAALIVKALRPYAPCLLLDQFGNYVIQCCLRLGAQGNQFIFDAIQHKCIDIATGRFGSRAMRSCLESQYTTKRQQKQVAVAITQHALQLVTNMNGNIIVAWLLDTSSLPGRYRVLAPKLAPEVPALCRHKLASATILKLVNQRIELDARDMILQEIFFRETDDSSGTSNNLRDIISDHTQGVSMIQKILAAGCVSPEERVRCGDRVRTCLAHMVEVKTNPMAYKRLLDEVAAIPSGLYSGGRGDGDGGGDGYGDSDAGGRQDVVSPLTPNVGFFSQPLPGEAGGDHGAYYSPQIQQQQQQQLYNSGYAMHLQGGYPVQQQFYGAYPSQAGMYTQQQHQGQYNPQQQYGGDPRYN</sequence>
<dbReference type="Pfam" id="PF00076">
    <property type="entry name" value="RRM_1"/>
    <property type="match status" value="2"/>
</dbReference>
<feature type="compositionally biased region" description="Low complexity" evidence="4">
    <location>
        <begin position="202"/>
        <end position="215"/>
    </location>
</feature>
<feature type="region of interest" description="Disordered" evidence="4">
    <location>
        <begin position="996"/>
        <end position="1017"/>
    </location>
</feature>
<evidence type="ECO:0000256" key="4">
    <source>
        <dbReference type="SAM" id="MobiDB-lite"/>
    </source>
</evidence>
<proteinExistence type="predicted"/>
<evidence type="ECO:0000256" key="3">
    <source>
        <dbReference type="PROSITE-ProRule" id="PRU00317"/>
    </source>
</evidence>
<feature type="repeat" description="Pumilio" evidence="3">
    <location>
        <begin position="598"/>
        <end position="633"/>
    </location>
</feature>
<keyword evidence="2" id="KW-0694">RNA-binding</keyword>
<feature type="domain" description="RRM" evidence="5">
    <location>
        <begin position="418"/>
        <end position="490"/>
    </location>
</feature>
<dbReference type="InterPro" id="IPR016024">
    <property type="entry name" value="ARM-type_fold"/>
</dbReference>
<evidence type="ECO:0000259" key="5">
    <source>
        <dbReference type="PROSITE" id="PS50102"/>
    </source>
</evidence>
<feature type="domain" description="PUM-HD" evidence="6">
    <location>
        <begin position="533"/>
        <end position="897"/>
    </location>
</feature>
<dbReference type="InterPro" id="IPR052645">
    <property type="entry name" value="Pumilio_domain_protein"/>
</dbReference>
<dbReference type="Pfam" id="PF00806">
    <property type="entry name" value="PUF"/>
    <property type="match status" value="4"/>
</dbReference>
<dbReference type="SUPFAM" id="SSF54928">
    <property type="entry name" value="RNA-binding domain, RBD"/>
    <property type="match status" value="2"/>
</dbReference>
<name>A0A507FJS0_9FUNG</name>
<comment type="caution">
    <text evidence="7">The sequence shown here is derived from an EMBL/GenBank/DDBJ whole genome shotgun (WGS) entry which is preliminary data.</text>
</comment>
<dbReference type="InterPro" id="IPR035979">
    <property type="entry name" value="RBD_domain_sf"/>
</dbReference>
<dbReference type="STRING" id="246404.A0A507FJS0"/>
<feature type="domain" description="RRM" evidence="5">
    <location>
        <begin position="333"/>
        <end position="405"/>
    </location>
</feature>
<dbReference type="GO" id="GO:0003723">
    <property type="term" value="F:RNA binding"/>
    <property type="evidence" value="ECO:0007669"/>
    <property type="project" value="UniProtKB-UniRule"/>
</dbReference>
<dbReference type="OrthoDB" id="2017782at2759"/>
<feature type="compositionally biased region" description="Polar residues" evidence="4">
    <location>
        <begin position="39"/>
        <end position="72"/>
    </location>
</feature>
<dbReference type="Proteomes" id="UP000320333">
    <property type="component" value="Unassembled WGS sequence"/>
</dbReference>
<evidence type="ECO:0008006" key="9">
    <source>
        <dbReference type="Google" id="ProtNLM"/>
    </source>
</evidence>